<dbReference type="PANTHER" id="PTHR35392">
    <property type="entry name" value="ZN(II)2CYS6 TRANSCRIPTION FACTOR (EUROFUNG)-RELATED-RELATED"/>
    <property type="match status" value="1"/>
</dbReference>
<dbReference type="InterPro" id="IPR052973">
    <property type="entry name" value="Fungal_sec-metab_reg_TF"/>
</dbReference>
<evidence type="ECO:0000256" key="1">
    <source>
        <dbReference type="ARBA" id="ARBA00023242"/>
    </source>
</evidence>
<organism evidence="4 5">
    <name type="scientific">Hyaloscypha variabilis (strain UAMH 11265 / GT02V1 / F)</name>
    <name type="common">Meliniomyces variabilis</name>
    <dbReference type="NCBI Taxonomy" id="1149755"/>
    <lineage>
        <taxon>Eukaryota</taxon>
        <taxon>Fungi</taxon>
        <taxon>Dikarya</taxon>
        <taxon>Ascomycota</taxon>
        <taxon>Pezizomycotina</taxon>
        <taxon>Leotiomycetes</taxon>
        <taxon>Helotiales</taxon>
        <taxon>Hyaloscyphaceae</taxon>
        <taxon>Hyaloscypha</taxon>
        <taxon>Hyaloscypha variabilis</taxon>
    </lineage>
</organism>
<dbReference type="STRING" id="1149755.A0A2J6RZA2"/>
<evidence type="ECO:0000313" key="4">
    <source>
        <dbReference type="EMBL" id="PMD43844.1"/>
    </source>
</evidence>
<dbReference type="PROSITE" id="PS00463">
    <property type="entry name" value="ZN2_CY6_FUNGAL_1"/>
    <property type="match status" value="1"/>
</dbReference>
<dbReference type="OrthoDB" id="3524154at2759"/>
<dbReference type="SMART" id="SM00066">
    <property type="entry name" value="GAL4"/>
    <property type="match status" value="2"/>
</dbReference>
<dbReference type="PANTHER" id="PTHR35392:SF1">
    <property type="entry name" value="ZN(II)2CYS6 TRANSCRIPTION FACTOR (EUROFUNG)"/>
    <property type="match status" value="1"/>
</dbReference>
<dbReference type="EMBL" id="KZ613941">
    <property type="protein sequence ID" value="PMD43844.1"/>
    <property type="molecule type" value="Genomic_DNA"/>
</dbReference>
<dbReference type="PROSITE" id="PS50048">
    <property type="entry name" value="ZN2_CY6_FUNGAL_2"/>
    <property type="match status" value="1"/>
</dbReference>
<dbReference type="Proteomes" id="UP000235786">
    <property type="component" value="Unassembled WGS sequence"/>
</dbReference>
<dbReference type="InterPro" id="IPR001138">
    <property type="entry name" value="Zn2Cys6_DnaBD"/>
</dbReference>
<dbReference type="InterPro" id="IPR036864">
    <property type="entry name" value="Zn2-C6_fun-type_DNA-bd_sf"/>
</dbReference>
<feature type="region of interest" description="Disordered" evidence="2">
    <location>
        <begin position="297"/>
        <end position="321"/>
    </location>
</feature>
<dbReference type="CDD" id="cd00067">
    <property type="entry name" value="GAL4"/>
    <property type="match status" value="1"/>
</dbReference>
<gene>
    <name evidence="4" type="ORF">L207DRAFT_562952</name>
</gene>
<dbReference type="Gene3D" id="4.10.240.10">
    <property type="entry name" value="Zn(2)-C6 fungal-type DNA-binding domain"/>
    <property type="match status" value="1"/>
</dbReference>
<sequence length="844" mass="94692">MAMASESMPNGIDLNDKSNLDLYFAIRSFKNDESRDELLLEDQGRPNRLKIHTIAESFNLEYEYFVSTNIVRISPITVHETCISVPEVMNFNTFYEDVAHWVPEHDNFDQVSTDFSGVDFAAADQETVEMASELPTAKDSCDLISDLVIPPSAFIQSSDILPQSEMSTAVDGSNYPTAQDMESMVSKLYREDSIIDAIVYPYPPYRCIFETCKALCFPSRAELCHHEQELHDMNTYDGSPTSEGCARAVPGYGFPNSKDPDDHIKHAHSSQLRSWSFPDPLLAKPWAVGFKTSEALGGSDGAHSDASDMSGVSGRSGRTGPLSDLARAGMKAVKKVGACWRCMFLRKKCDPKSPCLICPKGGKSNWEALGCHRGDFKTRMLPLQLCPVESLVHPITLSMNTNNYVQHKWGGRAISEERELWASNEPSLFDELPGSQDIRKGFFEEIERLCKWLPNPPDSVALQPLQHCTLCIIWEVLHTPESLRLLGDEGTVDNLLRLLPTAIVYQAKLESSDQLIAQSLVCLRSCLEVFRYRDLLLAEEHRSCHPSQCGCYVIDELHTNSTLYLDELSRVFFKKENLRDRAPSWLSIFYSFCIQSLVRNFLVNMIALPEVPKTKMAETAASQYLYLPLRLFNASNSGSKDRFGPDETTYPGANAEHYRQARRAVNYSEWISNGVETPSDYLKRLFQDNGCALKLNPEKPEDHESLEGLEIVKPKGKIRRRLNLRACDRCRAAKLKCLPSDREWPQKCNNCSKKKLECTEPQTNARKRGSSKSPAQKPLNPTATKSGYASSRGSSIGGSSMGSCSSLRYEITDWGDEADEGVSSLGVVDKEMRELLNMYSQHLD</sequence>
<dbReference type="SUPFAM" id="SSF57701">
    <property type="entry name" value="Zn2/Cys6 DNA-binding domain"/>
    <property type="match status" value="1"/>
</dbReference>
<feature type="region of interest" description="Disordered" evidence="2">
    <location>
        <begin position="760"/>
        <end position="803"/>
    </location>
</feature>
<protein>
    <recommendedName>
        <fullName evidence="3">Zn(2)-C6 fungal-type domain-containing protein</fullName>
    </recommendedName>
</protein>
<name>A0A2J6RZA2_HYAVF</name>
<reference evidence="4 5" key="1">
    <citation type="submission" date="2016-04" db="EMBL/GenBank/DDBJ databases">
        <title>A degradative enzymes factory behind the ericoid mycorrhizal symbiosis.</title>
        <authorList>
            <consortium name="DOE Joint Genome Institute"/>
            <person name="Martino E."/>
            <person name="Morin E."/>
            <person name="Grelet G."/>
            <person name="Kuo A."/>
            <person name="Kohler A."/>
            <person name="Daghino S."/>
            <person name="Barry K."/>
            <person name="Choi C."/>
            <person name="Cichocki N."/>
            <person name="Clum A."/>
            <person name="Copeland A."/>
            <person name="Hainaut M."/>
            <person name="Haridas S."/>
            <person name="Labutti K."/>
            <person name="Lindquist E."/>
            <person name="Lipzen A."/>
            <person name="Khouja H.-R."/>
            <person name="Murat C."/>
            <person name="Ohm R."/>
            <person name="Olson A."/>
            <person name="Spatafora J."/>
            <person name="Veneault-Fourrey C."/>
            <person name="Henrissat B."/>
            <person name="Grigoriev I."/>
            <person name="Martin F."/>
            <person name="Perotto S."/>
        </authorList>
    </citation>
    <scope>NUCLEOTIDE SEQUENCE [LARGE SCALE GENOMIC DNA]</scope>
    <source>
        <strain evidence="4 5">F</strain>
    </source>
</reference>
<evidence type="ECO:0000256" key="2">
    <source>
        <dbReference type="SAM" id="MobiDB-lite"/>
    </source>
</evidence>
<evidence type="ECO:0000313" key="5">
    <source>
        <dbReference type="Proteomes" id="UP000235786"/>
    </source>
</evidence>
<accession>A0A2J6RZA2</accession>
<dbReference type="GO" id="GO:0008270">
    <property type="term" value="F:zinc ion binding"/>
    <property type="evidence" value="ECO:0007669"/>
    <property type="project" value="InterPro"/>
</dbReference>
<proteinExistence type="predicted"/>
<keyword evidence="5" id="KW-1185">Reference proteome</keyword>
<keyword evidence="1" id="KW-0539">Nucleus</keyword>
<dbReference type="GO" id="GO:0000981">
    <property type="term" value="F:DNA-binding transcription factor activity, RNA polymerase II-specific"/>
    <property type="evidence" value="ECO:0007669"/>
    <property type="project" value="InterPro"/>
</dbReference>
<evidence type="ECO:0000259" key="3">
    <source>
        <dbReference type="PROSITE" id="PS50048"/>
    </source>
</evidence>
<dbReference type="AlphaFoldDB" id="A0A2J6RZA2"/>
<feature type="compositionally biased region" description="Polar residues" evidence="2">
    <location>
        <begin position="771"/>
        <end position="785"/>
    </location>
</feature>
<feature type="domain" description="Zn(2)-C6 fungal-type" evidence="3">
    <location>
        <begin position="726"/>
        <end position="760"/>
    </location>
</feature>